<dbReference type="CDD" id="cd08490">
    <property type="entry name" value="PBP2_NikA_DppA_OppA_like_3"/>
    <property type="match status" value="1"/>
</dbReference>
<comment type="caution">
    <text evidence="3">The sequence shown here is derived from an EMBL/GenBank/DDBJ whole genome shotgun (WGS) entry which is preliminary data.</text>
</comment>
<dbReference type="PROSITE" id="PS51257">
    <property type="entry name" value="PROKAR_LIPOPROTEIN"/>
    <property type="match status" value="1"/>
</dbReference>
<evidence type="ECO:0000256" key="1">
    <source>
        <dbReference type="SAM" id="SignalP"/>
    </source>
</evidence>
<dbReference type="GO" id="GO:0015833">
    <property type="term" value="P:peptide transport"/>
    <property type="evidence" value="ECO:0007669"/>
    <property type="project" value="TreeGrafter"/>
</dbReference>
<dbReference type="PIRSF" id="PIRSF002741">
    <property type="entry name" value="MppA"/>
    <property type="match status" value="1"/>
</dbReference>
<reference evidence="3" key="1">
    <citation type="submission" date="2020-04" db="EMBL/GenBank/DDBJ databases">
        <title>Deep metagenomics examines the oral microbiome during advanced dental caries in children, revealing novel taxa and co-occurrences with host molecules.</title>
        <authorList>
            <person name="Baker J.L."/>
            <person name="Morton J.T."/>
            <person name="Dinis M."/>
            <person name="Alvarez R."/>
            <person name="Tran N.C."/>
            <person name="Knight R."/>
            <person name="Edlund A."/>
        </authorList>
    </citation>
    <scope>NUCLEOTIDE SEQUENCE</scope>
    <source>
        <strain evidence="3">JCVI_32_bin.14</strain>
    </source>
</reference>
<dbReference type="InterPro" id="IPR030678">
    <property type="entry name" value="Peptide/Ni-bd"/>
</dbReference>
<evidence type="ECO:0000313" key="4">
    <source>
        <dbReference type="Proteomes" id="UP000757890"/>
    </source>
</evidence>
<protein>
    <submittedName>
        <fullName evidence="3">ABC transporter substrate-binding protein</fullName>
    </submittedName>
</protein>
<feature type="signal peptide" evidence="1">
    <location>
        <begin position="1"/>
        <end position="22"/>
    </location>
</feature>
<evidence type="ECO:0000259" key="2">
    <source>
        <dbReference type="Pfam" id="PF00496"/>
    </source>
</evidence>
<dbReference type="SUPFAM" id="SSF53850">
    <property type="entry name" value="Periplasmic binding protein-like II"/>
    <property type="match status" value="1"/>
</dbReference>
<dbReference type="Pfam" id="PF00496">
    <property type="entry name" value="SBP_bac_5"/>
    <property type="match status" value="1"/>
</dbReference>
<feature type="chain" id="PRO_5036860228" evidence="1">
    <location>
        <begin position="23"/>
        <end position="526"/>
    </location>
</feature>
<organism evidence="3 4">
    <name type="scientific">Dialister invisus</name>
    <dbReference type="NCBI Taxonomy" id="218538"/>
    <lineage>
        <taxon>Bacteria</taxon>
        <taxon>Bacillati</taxon>
        <taxon>Bacillota</taxon>
        <taxon>Negativicutes</taxon>
        <taxon>Veillonellales</taxon>
        <taxon>Veillonellaceae</taxon>
        <taxon>Dialister</taxon>
    </lineage>
</organism>
<keyword evidence="1" id="KW-0732">Signal</keyword>
<sequence>MKSIYKKGAALAAAALMTVAFAGCGGGDKSASKGPKDTLTVGITNFADSLEPTDNYFGWQVMRYGVGECLVHFDSKMNPEPWIAESWKVSDDKLSWTFKIKDIKFSNGNKVTAEAVKKSLERTFAKASRAKVMFEYESMTANGQELVIKTKKPYATLPGLLGDPLFIIVDVTEDGKVDFAKSGPICTGPYKVTSFSKAKCELDANPNYSGTVPFKHLIINTIDDPNTRAMALQKGEIDMAVNIGAGDLALFQDKNKFNISEISSIRDTLLRLNQNPGRPLADKNVRRALIKSMDRETYGNVLLKGTYIPGGPMLPPSLDYAFDELDKMNPDKYDVEAAKKLLADAGWKDTDGDGFVDKDGKNLELNFTFYSGRAELPLFAEAVQSDAKKVGIKVNLKNVDYNILFDIGKKGEYDLLISNILTEQAGDPEFFMNVYFRTNKDGNTPENASGYSNPEYDALSEKLSGEFDPAKRRDIIIQMEKIMMNDAGTVILGYPKTNLVSSKNIANANIYPCDYYWVTKDITPAK</sequence>
<dbReference type="GO" id="GO:1904680">
    <property type="term" value="F:peptide transmembrane transporter activity"/>
    <property type="evidence" value="ECO:0007669"/>
    <property type="project" value="TreeGrafter"/>
</dbReference>
<dbReference type="InterPro" id="IPR039424">
    <property type="entry name" value="SBP_5"/>
</dbReference>
<feature type="domain" description="Solute-binding protein family 5" evidence="2">
    <location>
        <begin position="79"/>
        <end position="441"/>
    </location>
</feature>
<evidence type="ECO:0000313" key="3">
    <source>
        <dbReference type="EMBL" id="MBF1129552.1"/>
    </source>
</evidence>
<proteinExistence type="predicted"/>
<gene>
    <name evidence="3" type="ORF">HXL70_05840</name>
</gene>
<dbReference type="Proteomes" id="UP000757890">
    <property type="component" value="Unassembled WGS sequence"/>
</dbReference>
<dbReference type="Gene3D" id="3.40.190.10">
    <property type="entry name" value="Periplasmic binding protein-like II"/>
    <property type="match status" value="1"/>
</dbReference>
<dbReference type="AlphaFoldDB" id="A0A930BA57"/>
<dbReference type="GO" id="GO:0043190">
    <property type="term" value="C:ATP-binding cassette (ABC) transporter complex"/>
    <property type="evidence" value="ECO:0007669"/>
    <property type="project" value="InterPro"/>
</dbReference>
<dbReference type="PANTHER" id="PTHR30290:SF81">
    <property type="entry name" value="OLIGOPEPTIDE-BINDING PROTEIN OPPA"/>
    <property type="match status" value="1"/>
</dbReference>
<dbReference type="GO" id="GO:0042597">
    <property type="term" value="C:periplasmic space"/>
    <property type="evidence" value="ECO:0007669"/>
    <property type="project" value="UniProtKB-ARBA"/>
</dbReference>
<dbReference type="EMBL" id="JABZMK010000032">
    <property type="protein sequence ID" value="MBF1129552.1"/>
    <property type="molecule type" value="Genomic_DNA"/>
</dbReference>
<accession>A0A930BA57</accession>
<dbReference type="PANTHER" id="PTHR30290">
    <property type="entry name" value="PERIPLASMIC BINDING COMPONENT OF ABC TRANSPORTER"/>
    <property type="match status" value="1"/>
</dbReference>
<dbReference type="InterPro" id="IPR000914">
    <property type="entry name" value="SBP_5_dom"/>
</dbReference>
<dbReference type="Gene3D" id="3.10.105.10">
    <property type="entry name" value="Dipeptide-binding Protein, Domain 3"/>
    <property type="match status" value="1"/>
</dbReference>
<name>A0A930BA57_9FIRM</name>